<protein>
    <submittedName>
        <fullName evidence="5">GntR family transcriptional regulator</fullName>
    </submittedName>
</protein>
<accession>A0A3R9WT39</accession>
<dbReference type="PANTHER" id="PTHR38445:SF6">
    <property type="entry name" value="GNTR-FAMILY TRANSCRIPTIONAL REGULATOR"/>
    <property type="match status" value="1"/>
</dbReference>
<dbReference type="InterPro" id="IPR036388">
    <property type="entry name" value="WH-like_DNA-bd_sf"/>
</dbReference>
<evidence type="ECO:0000313" key="6">
    <source>
        <dbReference type="Proteomes" id="UP000275076"/>
    </source>
</evidence>
<dbReference type="OrthoDB" id="362473at2"/>
<dbReference type="GO" id="GO:0003677">
    <property type="term" value="F:DNA binding"/>
    <property type="evidence" value="ECO:0007669"/>
    <property type="project" value="UniProtKB-KW"/>
</dbReference>
<proteinExistence type="predicted"/>
<evidence type="ECO:0000256" key="1">
    <source>
        <dbReference type="ARBA" id="ARBA00023015"/>
    </source>
</evidence>
<dbReference type="InterPro" id="IPR036390">
    <property type="entry name" value="WH_DNA-bd_sf"/>
</dbReference>
<comment type="caution">
    <text evidence="5">The sequence shown here is derived from an EMBL/GenBank/DDBJ whole genome shotgun (WGS) entry which is preliminary data.</text>
</comment>
<dbReference type="PROSITE" id="PS50949">
    <property type="entry name" value="HTH_GNTR"/>
    <property type="match status" value="1"/>
</dbReference>
<dbReference type="SMART" id="SM00345">
    <property type="entry name" value="HTH_GNTR"/>
    <property type="match status" value="1"/>
</dbReference>
<dbReference type="EMBL" id="RBVX01000010">
    <property type="protein sequence ID" value="RSL33050.1"/>
    <property type="molecule type" value="Genomic_DNA"/>
</dbReference>
<dbReference type="Proteomes" id="UP000275076">
    <property type="component" value="Unassembled WGS sequence"/>
</dbReference>
<dbReference type="AlphaFoldDB" id="A0A3R9WT39"/>
<evidence type="ECO:0000256" key="3">
    <source>
        <dbReference type="ARBA" id="ARBA00023163"/>
    </source>
</evidence>
<evidence type="ECO:0000313" key="5">
    <source>
        <dbReference type="EMBL" id="RSL33050.1"/>
    </source>
</evidence>
<dbReference type="GO" id="GO:0003700">
    <property type="term" value="F:DNA-binding transcription factor activity"/>
    <property type="evidence" value="ECO:0007669"/>
    <property type="project" value="InterPro"/>
</dbReference>
<evidence type="ECO:0000256" key="2">
    <source>
        <dbReference type="ARBA" id="ARBA00023125"/>
    </source>
</evidence>
<keyword evidence="6" id="KW-1185">Reference proteome</keyword>
<keyword evidence="2" id="KW-0238">DNA-binding</keyword>
<gene>
    <name evidence="5" type="ORF">D7Z54_12115</name>
</gene>
<keyword evidence="1" id="KW-0805">Transcription regulation</keyword>
<reference evidence="5 6" key="1">
    <citation type="submission" date="2018-10" db="EMBL/GenBank/DDBJ databases">
        <title>Draft genome sequence of Bacillus salarius IM0101, isolated from a hypersaline soil in Inner Mongolia, China.</title>
        <authorList>
            <person name="Yamprayoonswat W."/>
            <person name="Boonvisut S."/>
            <person name="Jumpathong W."/>
            <person name="Sittihan S."/>
            <person name="Ruangsuj P."/>
            <person name="Wanthongcharoen S."/>
            <person name="Thongpramul N."/>
            <person name="Pimmason S."/>
            <person name="Yu B."/>
            <person name="Yasawong M."/>
        </authorList>
    </citation>
    <scope>NUCLEOTIDE SEQUENCE [LARGE SCALE GENOMIC DNA]</scope>
    <source>
        <strain evidence="5 6">IM0101</strain>
    </source>
</reference>
<sequence>MTHTFDTSKPIYRQLADQIYWRIIRGDLKAGEKLPSVRDIAIEFSVNPNTASRTYNEMERDGVVETKRGQGTFVTEDQTVLHQLREERKQVRMEEFVREMEAMGVSATDMIQGLKSYVDKEDKSQ</sequence>
<dbReference type="PANTHER" id="PTHR38445">
    <property type="entry name" value="HTH-TYPE TRANSCRIPTIONAL REPRESSOR YTRA"/>
    <property type="match status" value="1"/>
</dbReference>
<dbReference type="InterPro" id="IPR000524">
    <property type="entry name" value="Tscrpt_reg_HTH_GntR"/>
</dbReference>
<dbReference type="Pfam" id="PF00392">
    <property type="entry name" value="GntR"/>
    <property type="match status" value="1"/>
</dbReference>
<name>A0A3R9WT39_9BACI</name>
<dbReference type="RefSeq" id="WP_125556115.1">
    <property type="nucleotide sequence ID" value="NZ_RBVX01000010.1"/>
</dbReference>
<feature type="domain" description="HTH gntR-type" evidence="4">
    <location>
        <begin position="9"/>
        <end position="77"/>
    </location>
</feature>
<keyword evidence="3" id="KW-0804">Transcription</keyword>
<organism evidence="5 6">
    <name type="scientific">Salibacterium salarium</name>
    <dbReference type="NCBI Taxonomy" id="284579"/>
    <lineage>
        <taxon>Bacteria</taxon>
        <taxon>Bacillati</taxon>
        <taxon>Bacillota</taxon>
        <taxon>Bacilli</taxon>
        <taxon>Bacillales</taxon>
        <taxon>Bacillaceae</taxon>
    </lineage>
</organism>
<dbReference type="CDD" id="cd07377">
    <property type="entry name" value="WHTH_GntR"/>
    <property type="match status" value="1"/>
</dbReference>
<dbReference type="Gene3D" id="1.10.10.10">
    <property type="entry name" value="Winged helix-like DNA-binding domain superfamily/Winged helix DNA-binding domain"/>
    <property type="match status" value="1"/>
</dbReference>
<dbReference type="SUPFAM" id="SSF46785">
    <property type="entry name" value="Winged helix' DNA-binding domain"/>
    <property type="match status" value="1"/>
</dbReference>
<evidence type="ECO:0000259" key="4">
    <source>
        <dbReference type="PROSITE" id="PS50949"/>
    </source>
</evidence>